<evidence type="ECO:0000313" key="3">
    <source>
        <dbReference type="WBParaSite" id="L893_g12684.t1"/>
    </source>
</evidence>
<name>A0A1I7Y4U1_9BILA</name>
<protein>
    <submittedName>
        <fullName evidence="3">Uncharacterized protein</fullName>
    </submittedName>
</protein>
<dbReference type="AlphaFoldDB" id="A0A1I7Y4U1"/>
<organism evidence="2 3">
    <name type="scientific">Steinernema glaseri</name>
    <dbReference type="NCBI Taxonomy" id="37863"/>
    <lineage>
        <taxon>Eukaryota</taxon>
        <taxon>Metazoa</taxon>
        <taxon>Ecdysozoa</taxon>
        <taxon>Nematoda</taxon>
        <taxon>Chromadorea</taxon>
        <taxon>Rhabditida</taxon>
        <taxon>Tylenchina</taxon>
        <taxon>Panagrolaimomorpha</taxon>
        <taxon>Strongyloidoidea</taxon>
        <taxon>Steinernematidae</taxon>
        <taxon>Steinernema</taxon>
    </lineage>
</organism>
<sequence>MVLNGRPCSYSKEKLTQCDDRESLISYFVCCDEDPDYERRLEHTLVTGAHDRCCRKIKFWFFPLTIASIGFSLGAVFAMCFQCR</sequence>
<evidence type="ECO:0000256" key="1">
    <source>
        <dbReference type="SAM" id="Phobius"/>
    </source>
</evidence>
<keyword evidence="1" id="KW-1133">Transmembrane helix</keyword>
<evidence type="ECO:0000313" key="2">
    <source>
        <dbReference type="Proteomes" id="UP000095287"/>
    </source>
</evidence>
<keyword evidence="1" id="KW-0812">Transmembrane</keyword>
<dbReference type="Proteomes" id="UP000095287">
    <property type="component" value="Unplaced"/>
</dbReference>
<proteinExistence type="predicted"/>
<accession>A0A1I7Y4U1</accession>
<keyword evidence="2" id="KW-1185">Reference proteome</keyword>
<feature type="transmembrane region" description="Helical" evidence="1">
    <location>
        <begin position="59"/>
        <end position="81"/>
    </location>
</feature>
<reference evidence="3" key="1">
    <citation type="submission" date="2016-11" db="UniProtKB">
        <authorList>
            <consortium name="WormBaseParasite"/>
        </authorList>
    </citation>
    <scope>IDENTIFICATION</scope>
</reference>
<keyword evidence="1" id="KW-0472">Membrane</keyword>
<dbReference type="WBParaSite" id="L893_g12684.t1">
    <property type="protein sequence ID" value="L893_g12684.t1"/>
    <property type="gene ID" value="L893_g12684"/>
</dbReference>